<proteinExistence type="predicted"/>
<protein>
    <submittedName>
        <fullName evidence="4">Uncharacterized membrane protein (DUF4010 family)</fullName>
    </submittedName>
</protein>
<dbReference type="InterPro" id="IPR049177">
    <property type="entry name" value="MgtC_SapB_SrpB_YhiD_N"/>
</dbReference>
<feature type="transmembrane region" description="Helical" evidence="1">
    <location>
        <begin position="210"/>
        <end position="231"/>
    </location>
</feature>
<feature type="transmembrane region" description="Helical" evidence="1">
    <location>
        <begin position="148"/>
        <end position="166"/>
    </location>
</feature>
<evidence type="ECO:0000313" key="4">
    <source>
        <dbReference type="EMBL" id="PWL03283.1"/>
    </source>
</evidence>
<feature type="domain" description="MgtC/SapB/SrpB/YhiD N-terminal" evidence="2">
    <location>
        <begin position="9"/>
        <end position="138"/>
    </location>
</feature>
<comment type="caution">
    <text evidence="4">The sequence shown here is derived from an EMBL/GenBank/DDBJ whole genome shotgun (WGS) entry which is preliminary data.</text>
</comment>
<evidence type="ECO:0000259" key="2">
    <source>
        <dbReference type="Pfam" id="PF02308"/>
    </source>
</evidence>
<feature type="transmembrane region" description="Helical" evidence="1">
    <location>
        <begin position="341"/>
        <end position="361"/>
    </location>
</feature>
<accession>A0ABX5LQS0</accession>
<sequence>MEFSSFYRLACALAIGLIIGLQREGAFKNQADVHPAGIRTFSITGLLGAIAALLSMQMGTAVPFIGVLVVLGLILAVSHATFLRKSEESILAAGLTTTVAMLAVFLMGGLCYYGKILESVATAIAVLGLLTLKDPLHSFAHRVSREDIVATLKFALISAVILPILPKTAYGPPGLEVISPYKIWLFVCFISGISFIGYVLIKWIGPGKGIGLTGLFGGLASSTALTLSLSGRSKDNPEFSGSLTTGIVIAWSVMYLRVYLICILFVPATAKGLALALLIPPIPGLIYAYFLHRRNQLLHPTQNENFTNPFNLLPSIKFGFIFAVVLFVANATQKYFGSDALLLSSFITGLADMDAITLSVLDMTKSNTVLVSAACKAIALAALANTLCKGVLACVIGDKNMRRAILPAMGIIAVASFLMILLFV</sequence>
<keyword evidence="1" id="KW-0812">Transmembrane</keyword>
<evidence type="ECO:0000256" key="1">
    <source>
        <dbReference type="SAM" id="Phobius"/>
    </source>
</evidence>
<feature type="transmembrane region" description="Helical" evidence="1">
    <location>
        <begin position="367"/>
        <end position="392"/>
    </location>
</feature>
<feature type="transmembrane region" description="Helical" evidence="1">
    <location>
        <begin position="36"/>
        <end position="55"/>
    </location>
</feature>
<dbReference type="Pfam" id="PF13194">
    <property type="entry name" value="DUF4010"/>
    <property type="match status" value="1"/>
</dbReference>
<feature type="transmembrane region" description="Helical" evidence="1">
    <location>
        <begin position="310"/>
        <end position="329"/>
    </location>
</feature>
<feature type="domain" description="DUF4010" evidence="3">
    <location>
        <begin position="189"/>
        <end position="397"/>
    </location>
</feature>
<dbReference type="PANTHER" id="PTHR39084">
    <property type="entry name" value="MEMBRANE PROTEIN-RELATED"/>
    <property type="match status" value="1"/>
</dbReference>
<dbReference type="Pfam" id="PF02308">
    <property type="entry name" value="MgtC"/>
    <property type="match status" value="1"/>
</dbReference>
<dbReference type="RefSeq" id="WP_158256482.1">
    <property type="nucleotide sequence ID" value="NZ_JAXEIU010000050.1"/>
</dbReference>
<reference evidence="4 5" key="1">
    <citation type="submission" date="2018-05" db="EMBL/GenBank/DDBJ databases">
        <title>Animal gut microbial communities from fecal samples from Wisconsin, USA.</title>
        <authorList>
            <person name="Neumann A."/>
        </authorList>
    </citation>
    <scope>NUCLEOTIDE SEQUENCE [LARGE SCALE GENOMIC DNA]</scope>
    <source>
        <strain evidence="4 5">UWS4</strain>
    </source>
</reference>
<evidence type="ECO:0000313" key="5">
    <source>
        <dbReference type="Proteomes" id="UP000245523"/>
    </source>
</evidence>
<feature type="transmembrane region" description="Helical" evidence="1">
    <location>
        <begin position="273"/>
        <end position="290"/>
    </location>
</feature>
<keyword evidence="1" id="KW-0472">Membrane</keyword>
<feature type="transmembrane region" description="Helical" evidence="1">
    <location>
        <begin position="243"/>
        <end position="266"/>
    </location>
</feature>
<dbReference type="InterPro" id="IPR025105">
    <property type="entry name" value="DUF4010"/>
</dbReference>
<dbReference type="Proteomes" id="UP000245523">
    <property type="component" value="Unassembled WGS sequence"/>
</dbReference>
<keyword evidence="5" id="KW-1185">Reference proteome</keyword>
<evidence type="ECO:0000259" key="3">
    <source>
        <dbReference type="Pfam" id="PF13194"/>
    </source>
</evidence>
<keyword evidence="1" id="KW-1133">Transmembrane helix</keyword>
<feature type="transmembrane region" description="Helical" evidence="1">
    <location>
        <begin position="404"/>
        <end position="423"/>
    </location>
</feature>
<feature type="transmembrane region" description="Helical" evidence="1">
    <location>
        <begin position="61"/>
        <end position="83"/>
    </location>
</feature>
<gene>
    <name evidence="4" type="ORF">B0H50_10740</name>
</gene>
<dbReference type="PANTHER" id="PTHR39084:SF1">
    <property type="entry name" value="DUF4010 DOMAIN-CONTAINING PROTEIN"/>
    <property type="match status" value="1"/>
</dbReference>
<name>A0ABX5LQS0_9BACT</name>
<feature type="transmembrane region" description="Helical" evidence="1">
    <location>
        <begin position="181"/>
        <end position="201"/>
    </location>
</feature>
<dbReference type="EMBL" id="QGHD01000007">
    <property type="protein sequence ID" value="PWL03283.1"/>
    <property type="molecule type" value="Genomic_DNA"/>
</dbReference>
<feature type="transmembrane region" description="Helical" evidence="1">
    <location>
        <begin position="90"/>
        <end position="110"/>
    </location>
</feature>
<feature type="transmembrane region" description="Helical" evidence="1">
    <location>
        <begin position="6"/>
        <end position="24"/>
    </location>
</feature>
<organism evidence="4 5">
    <name type="scientific">Hallerella porci</name>
    <dbReference type="NCBI Taxonomy" id="1945871"/>
    <lineage>
        <taxon>Bacteria</taxon>
        <taxon>Pseudomonadati</taxon>
        <taxon>Fibrobacterota</taxon>
        <taxon>Fibrobacteria</taxon>
        <taxon>Fibrobacterales</taxon>
        <taxon>Fibrobacteraceae</taxon>
        <taxon>Hallerella</taxon>
    </lineage>
</organism>